<name>A0ABV9GDU1_9ACTN</name>
<comment type="caution">
    <text evidence="2">The sequence shown here is derived from an EMBL/GenBank/DDBJ whole genome shotgun (WGS) entry which is preliminary data.</text>
</comment>
<dbReference type="Proteomes" id="UP001595993">
    <property type="component" value="Unassembled WGS sequence"/>
</dbReference>
<protein>
    <recommendedName>
        <fullName evidence="4">Conjugal transfer protein TraB</fullName>
    </recommendedName>
</protein>
<proteinExistence type="predicted"/>
<evidence type="ECO:0000256" key="1">
    <source>
        <dbReference type="SAM" id="MobiDB-lite"/>
    </source>
</evidence>
<feature type="compositionally biased region" description="Basic and acidic residues" evidence="1">
    <location>
        <begin position="129"/>
        <end position="145"/>
    </location>
</feature>
<dbReference type="RefSeq" id="WP_381202310.1">
    <property type="nucleotide sequence ID" value="NZ_JBHSFE010000033.1"/>
</dbReference>
<feature type="region of interest" description="Disordered" evidence="1">
    <location>
        <begin position="129"/>
        <end position="163"/>
    </location>
</feature>
<evidence type="ECO:0000313" key="3">
    <source>
        <dbReference type="Proteomes" id="UP001595993"/>
    </source>
</evidence>
<organism evidence="2 3">
    <name type="scientific">Streptomyces maoxianensis</name>
    <dbReference type="NCBI Taxonomy" id="1459942"/>
    <lineage>
        <taxon>Bacteria</taxon>
        <taxon>Bacillati</taxon>
        <taxon>Actinomycetota</taxon>
        <taxon>Actinomycetes</taxon>
        <taxon>Kitasatosporales</taxon>
        <taxon>Streptomycetaceae</taxon>
        <taxon>Streptomyces</taxon>
    </lineage>
</organism>
<evidence type="ECO:0000313" key="2">
    <source>
        <dbReference type="EMBL" id="MFC4612297.1"/>
    </source>
</evidence>
<dbReference type="EMBL" id="JBHSFE010000033">
    <property type="protein sequence ID" value="MFC4612297.1"/>
    <property type="molecule type" value="Genomic_DNA"/>
</dbReference>
<keyword evidence="3" id="KW-1185">Reference proteome</keyword>
<gene>
    <name evidence="2" type="ORF">ACFO9E_31780</name>
</gene>
<feature type="compositionally biased region" description="Low complexity" evidence="1">
    <location>
        <begin position="146"/>
        <end position="163"/>
    </location>
</feature>
<sequence>MLDGGGGGGGGGGGSTGGSDLERGVDALRKFQTRVNKLLADLEEGAAGKTKVAAQTVSRASLSGANTCFGEADGLFTQYNRVHQALVSLSRTLGDQIECLSIGVHAAEVGLDNVDEDVRRRFAEIQARIDQEHAAQQDREKRAKPDQGSTDDQTGTTYDPGDK</sequence>
<evidence type="ECO:0008006" key="4">
    <source>
        <dbReference type="Google" id="ProtNLM"/>
    </source>
</evidence>
<reference evidence="3" key="1">
    <citation type="journal article" date="2019" name="Int. J. Syst. Evol. Microbiol.">
        <title>The Global Catalogue of Microorganisms (GCM) 10K type strain sequencing project: providing services to taxonomists for standard genome sequencing and annotation.</title>
        <authorList>
            <consortium name="The Broad Institute Genomics Platform"/>
            <consortium name="The Broad Institute Genome Sequencing Center for Infectious Disease"/>
            <person name="Wu L."/>
            <person name="Ma J."/>
        </authorList>
    </citation>
    <scope>NUCLEOTIDE SEQUENCE [LARGE SCALE GENOMIC DNA]</scope>
    <source>
        <strain evidence="3">CGMCC 4.7139</strain>
    </source>
</reference>
<accession>A0ABV9GDU1</accession>